<keyword evidence="2" id="KW-0472">Membrane</keyword>
<gene>
    <name evidence="4" type="ORF">R1sor_008542</name>
</gene>
<comment type="caution">
    <text evidence="4">The sequence shown here is derived from an EMBL/GenBank/DDBJ whole genome shotgun (WGS) entry which is preliminary data.</text>
</comment>
<feature type="region of interest" description="Disordered" evidence="1">
    <location>
        <begin position="323"/>
        <end position="356"/>
    </location>
</feature>
<evidence type="ECO:0000256" key="1">
    <source>
        <dbReference type="SAM" id="MobiDB-lite"/>
    </source>
</evidence>
<evidence type="ECO:0008006" key="6">
    <source>
        <dbReference type="Google" id="ProtNLM"/>
    </source>
</evidence>
<keyword evidence="5" id="KW-1185">Reference proteome</keyword>
<dbReference type="EMBL" id="JBJQOH010000003">
    <property type="protein sequence ID" value="KAL3694891.1"/>
    <property type="molecule type" value="Genomic_DNA"/>
</dbReference>
<feature type="chain" id="PRO_5044754464" description="FG-GAP repeat-containing protein" evidence="3">
    <location>
        <begin position="22"/>
        <end position="707"/>
    </location>
</feature>
<dbReference type="PANTHER" id="PTHR34284:SF1">
    <property type="entry name" value="FG-GAP REPEAT-CONTAINING PROTEIN"/>
    <property type="match status" value="1"/>
</dbReference>
<feature type="compositionally biased region" description="Basic residues" evidence="1">
    <location>
        <begin position="325"/>
        <end position="337"/>
    </location>
</feature>
<keyword evidence="3" id="KW-0732">Signal</keyword>
<feature type="compositionally biased region" description="Basic and acidic residues" evidence="1">
    <location>
        <begin position="346"/>
        <end position="356"/>
    </location>
</feature>
<dbReference type="AlphaFoldDB" id="A0ABD3HVE6"/>
<name>A0ABD3HVE6_9MARC</name>
<keyword evidence="2" id="KW-0812">Transmembrane</keyword>
<evidence type="ECO:0000313" key="4">
    <source>
        <dbReference type="EMBL" id="KAL3694891.1"/>
    </source>
</evidence>
<organism evidence="4 5">
    <name type="scientific">Riccia sorocarpa</name>
    <dbReference type="NCBI Taxonomy" id="122646"/>
    <lineage>
        <taxon>Eukaryota</taxon>
        <taxon>Viridiplantae</taxon>
        <taxon>Streptophyta</taxon>
        <taxon>Embryophyta</taxon>
        <taxon>Marchantiophyta</taxon>
        <taxon>Marchantiopsida</taxon>
        <taxon>Marchantiidae</taxon>
        <taxon>Marchantiales</taxon>
        <taxon>Ricciaceae</taxon>
        <taxon>Riccia</taxon>
    </lineage>
</organism>
<keyword evidence="2" id="KW-1133">Transmembrane helix</keyword>
<dbReference type="Proteomes" id="UP001633002">
    <property type="component" value="Unassembled WGS sequence"/>
</dbReference>
<protein>
    <recommendedName>
        <fullName evidence="6">FG-GAP repeat-containing protein</fullName>
    </recommendedName>
</protein>
<dbReference type="PANTHER" id="PTHR34284">
    <property type="entry name" value="FG-GAP REPEAT-CONTAINING PROTEIN"/>
    <property type="match status" value="1"/>
</dbReference>
<reference evidence="4 5" key="1">
    <citation type="submission" date="2024-09" db="EMBL/GenBank/DDBJ databases">
        <title>Chromosome-scale assembly of Riccia sorocarpa.</title>
        <authorList>
            <person name="Paukszto L."/>
        </authorList>
    </citation>
    <scope>NUCLEOTIDE SEQUENCE [LARGE SCALE GENOMIC DNA]</scope>
    <source>
        <strain evidence="4">LP-2024</strain>
        <tissue evidence="4">Aerial parts of the thallus</tissue>
    </source>
</reference>
<evidence type="ECO:0000256" key="3">
    <source>
        <dbReference type="SAM" id="SignalP"/>
    </source>
</evidence>
<evidence type="ECO:0000313" key="5">
    <source>
        <dbReference type="Proteomes" id="UP001633002"/>
    </source>
</evidence>
<proteinExistence type="predicted"/>
<evidence type="ECO:0000256" key="2">
    <source>
        <dbReference type="SAM" id="Phobius"/>
    </source>
</evidence>
<feature type="signal peptide" evidence="3">
    <location>
        <begin position="1"/>
        <end position="21"/>
    </location>
</feature>
<feature type="transmembrane region" description="Helical" evidence="2">
    <location>
        <begin position="672"/>
        <end position="692"/>
    </location>
</feature>
<sequence length="707" mass="77886">MRRRDLGILILCAFAIFFSLQNEGGFSFREAWFHSLDDTYPIKHEAERLPPPIVTDLNGDGRKEIIVATHDAKIQILEPSYAKGDENFVEARVIKEQSLLPEKVRVAAGRRPVAMATGVVTRHSRPGETSKEVLVVVTAGWSILCFDHNLKKLWENDVREDFPHAAHHKEVAIVITNYTLRHSDSGLVIVGGSMEVQPQLHLDPFEEELVAEQEAEKHRRAAGNTDEVEDVSAGKAWDRTRHFSYYAFAGYTGQKRWSHRSEDFHHVPNIASEVVPQHNYKLDASALNARHEGEAECRDFRESVLSVMPHRWERREDTRFELSHFRRHKRKASKKQMGKQNPHPSQKPEEKHVPGKDLTNKVVAGLGKATEFATATKARSRSVYMPVITNQTSFWWLPNVVVAHLSEGIEAVHLASGRTVCKLLLARGGLHADINGDGVLDHVQAFGANGAERMVPTGMVEAVKPCWAVATSGVPVREVIFNGSICRNSPFHSFQPGDFGGRAWGRTTNTAPLEVATPVLIPRKDGHRHRKGSFGDVIFLTSRGEVTSFSIRGGHGHGHGQGQDAQRMWQIVTGASWANHDSPSGLAADKIVPTLAALPLRKNAEAEAVLAAGEVEAVILHPDGSRLASFILPAPPSAPIIISDFSGDGLNDLIVVTNVGIYGFVQSRHPGAVLFSSLVGLLIVVMAVVGIMQHLNSPRGKPRVPDR</sequence>
<accession>A0ABD3HVE6</accession>